<dbReference type="EMBL" id="HG322949">
    <property type="protein sequence ID" value="CDG82050.1"/>
    <property type="molecule type" value="Genomic_DNA"/>
</dbReference>
<dbReference type="NCBIfam" id="TIGR01841">
    <property type="entry name" value="phasin"/>
    <property type="match status" value="1"/>
</dbReference>
<evidence type="ECO:0000313" key="3">
    <source>
        <dbReference type="Proteomes" id="UP000027604"/>
    </source>
</evidence>
<dbReference type="Pfam" id="PF09361">
    <property type="entry name" value="Phasin_2"/>
    <property type="match status" value="1"/>
</dbReference>
<dbReference type="InterPro" id="IPR018968">
    <property type="entry name" value="Phasin"/>
</dbReference>
<dbReference type="STRING" id="1349767.GJA_1397"/>
<reference evidence="2 3" key="1">
    <citation type="journal article" date="2015" name="Genome Announc.">
        <title>Genome Sequence of Mushroom Soft-Rot Pathogen Janthinobacterium agaricidamnosum.</title>
        <authorList>
            <person name="Graupner K."/>
            <person name="Lackner G."/>
            <person name="Hertweck C."/>
        </authorList>
    </citation>
    <scope>NUCLEOTIDE SEQUENCE [LARGE SCALE GENOMIC DNA]</scope>
    <source>
        <strain evidence="3">NBRC 102515 / DSM 9628</strain>
    </source>
</reference>
<dbReference type="eggNOG" id="COG5490">
    <property type="taxonomic scope" value="Bacteria"/>
</dbReference>
<organism evidence="2 3">
    <name type="scientific">Janthinobacterium agaricidamnosum NBRC 102515 = DSM 9628</name>
    <dbReference type="NCBI Taxonomy" id="1349767"/>
    <lineage>
        <taxon>Bacteria</taxon>
        <taxon>Pseudomonadati</taxon>
        <taxon>Pseudomonadota</taxon>
        <taxon>Betaproteobacteria</taxon>
        <taxon>Burkholderiales</taxon>
        <taxon>Oxalobacteraceae</taxon>
        <taxon>Janthinobacterium</taxon>
    </lineage>
</organism>
<dbReference type="HOGENOM" id="CLU_1600497_0_0_4"/>
<sequence>MFMQAITPAIKSHMEVQLSFITDLSRKMYDTMQRVSALNLRLAQDLVDTANHTSQQMMTAKDLNEFASAATTQLHPASEKLRQYQQQMAKLMADSNVEISKTAETHISQASRSAAAVADEIVRSASAETEKATQRQRDVMTQMNEAARRGFDVLPQRQNGKAPPTH</sequence>
<dbReference type="PATRIC" id="fig|1349767.4.peg.3100"/>
<dbReference type="OrthoDB" id="8702604at2"/>
<feature type="domain" description="Phasin" evidence="1">
    <location>
        <begin position="13"/>
        <end position="106"/>
    </location>
</feature>
<dbReference type="Proteomes" id="UP000027604">
    <property type="component" value="Chromosome I"/>
</dbReference>
<proteinExistence type="predicted"/>
<dbReference type="AlphaFoldDB" id="W0V390"/>
<evidence type="ECO:0000313" key="2">
    <source>
        <dbReference type="EMBL" id="CDG82050.1"/>
    </source>
</evidence>
<gene>
    <name evidence="2" type="ORF">GJA_1397</name>
</gene>
<dbReference type="InterPro" id="IPR010127">
    <property type="entry name" value="Phasin_subfam-1"/>
</dbReference>
<evidence type="ECO:0000259" key="1">
    <source>
        <dbReference type="Pfam" id="PF09361"/>
    </source>
</evidence>
<protein>
    <submittedName>
        <fullName evidence="2">Phasin family domain protein</fullName>
    </submittedName>
</protein>
<accession>W0V390</accession>
<keyword evidence="3" id="KW-1185">Reference proteome</keyword>
<name>W0V390_9BURK</name>
<dbReference type="KEGG" id="jag:GJA_1397"/>